<proteinExistence type="predicted"/>
<sequence length="279" mass="30196">MKWCPRRSDPHGHVCIICGSPATEHHHVDPRGMGGSPQRRDDSANVVLLCHTHHEDVTTGGYKDAIEDGHYVIRNQKKQVVVKKALEEVMPSAARNAHNNIDERVEEGAEARPGNAAAGQRDAEWKSGDSATEQGGVRLAAASPEGGEDEPDIPETKGEAASLHDGEAAQVGRPSRGDRRRNRTDNDGGGASVPEVQAGSDSLRVSTLALPGVTTETSWEPSKGFDAGDIEAAVHAIKSMEWNRQWYAGDFANWMERTMGEAAWQYLSDLGYQPESLSN</sequence>
<feature type="non-terminal residue" evidence="3">
    <location>
        <position position="279"/>
    </location>
</feature>
<feature type="region of interest" description="Disordered" evidence="1">
    <location>
        <begin position="106"/>
        <end position="200"/>
    </location>
</feature>
<reference evidence="3" key="1">
    <citation type="journal article" date="2015" name="Nature">
        <title>Complex archaea that bridge the gap between prokaryotes and eukaryotes.</title>
        <authorList>
            <person name="Spang A."/>
            <person name="Saw J.H."/>
            <person name="Jorgensen S.L."/>
            <person name="Zaremba-Niedzwiedzka K."/>
            <person name="Martijn J."/>
            <person name="Lind A.E."/>
            <person name="van Eijk R."/>
            <person name="Schleper C."/>
            <person name="Guy L."/>
            <person name="Ettema T.J."/>
        </authorList>
    </citation>
    <scope>NUCLEOTIDE SEQUENCE</scope>
</reference>
<accession>A0A0F9A8D2</accession>
<evidence type="ECO:0000256" key="1">
    <source>
        <dbReference type="SAM" id="MobiDB-lite"/>
    </source>
</evidence>
<feature type="compositionally biased region" description="Basic and acidic residues" evidence="1">
    <location>
        <begin position="154"/>
        <end position="167"/>
    </location>
</feature>
<dbReference type="InterPro" id="IPR003615">
    <property type="entry name" value="HNH_nuc"/>
</dbReference>
<dbReference type="EMBL" id="LAZR01056131">
    <property type="protein sequence ID" value="KKK74834.1"/>
    <property type="molecule type" value="Genomic_DNA"/>
</dbReference>
<dbReference type="AlphaFoldDB" id="A0A0F9A8D2"/>
<name>A0A0F9A8D2_9ZZZZ</name>
<dbReference type="SMART" id="SM00507">
    <property type="entry name" value="HNHc"/>
    <property type="match status" value="1"/>
</dbReference>
<comment type="caution">
    <text evidence="3">The sequence shown here is derived from an EMBL/GenBank/DDBJ whole genome shotgun (WGS) entry which is preliminary data.</text>
</comment>
<feature type="region of interest" description="Disordered" evidence="1">
    <location>
        <begin position="22"/>
        <end position="41"/>
    </location>
</feature>
<evidence type="ECO:0000259" key="2">
    <source>
        <dbReference type="SMART" id="SM00507"/>
    </source>
</evidence>
<protein>
    <recommendedName>
        <fullName evidence="2">HNH nuclease domain-containing protein</fullName>
    </recommendedName>
</protein>
<organism evidence="3">
    <name type="scientific">marine sediment metagenome</name>
    <dbReference type="NCBI Taxonomy" id="412755"/>
    <lineage>
        <taxon>unclassified sequences</taxon>
        <taxon>metagenomes</taxon>
        <taxon>ecological metagenomes</taxon>
    </lineage>
</organism>
<gene>
    <name evidence="3" type="ORF">LCGC14_2879810</name>
</gene>
<evidence type="ECO:0000313" key="3">
    <source>
        <dbReference type="EMBL" id="KKK74834.1"/>
    </source>
</evidence>
<feature type="domain" description="HNH nuclease" evidence="2">
    <location>
        <begin position="1"/>
        <end position="55"/>
    </location>
</feature>